<accession>A0A392QKT8</accession>
<reference evidence="1 2" key="1">
    <citation type="journal article" date="2018" name="Front. Plant Sci.">
        <title>Red Clover (Trifolium pratense) and Zigzag Clover (T. medium) - A Picture of Genomic Similarities and Differences.</title>
        <authorList>
            <person name="Dluhosova J."/>
            <person name="Istvanek J."/>
            <person name="Nedelnik J."/>
            <person name="Repkova J."/>
        </authorList>
    </citation>
    <scope>NUCLEOTIDE SEQUENCE [LARGE SCALE GENOMIC DNA]</scope>
    <source>
        <strain evidence="2">cv. 10/8</strain>
        <tissue evidence="1">Leaf</tissue>
    </source>
</reference>
<evidence type="ECO:0000313" key="2">
    <source>
        <dbReference type="Proteomes" id="UP000265520"/>
    </source>
</evidence>
<sequence length="50" mass="5574">MATERFSSPPATSQEENALFLDILHEAPLFAHRKPARIVGSVFYCILLVS</sequence>
<evidence type="ECO:0000313" key="1">
    <source>
        <dbReference type="EMBL" id="MCI23915.1"/>
    </source>
</evidence>
<name>A0A392QKT8_9FABA</name>
<dbReference type="AlphaFoldDB" id="A0A392QKT8"/>
<proteinExistence type="predicted"/>
<dbReference type="EMBL" id="LXQA010138560">
    <property type="protein sequence ID" value="MCI23915.1"/>
    <property type="molecule type" value="Genomic_DNA"/>
</dbReference>
<organism evidence="1 2">
    <name type="scientific">Trifolium medium</name>
    <dbReference type="NCBI Taxonomy" id="97028"/>
    <lineage>
        <taxon>Eukaryota</taxon>
        <taxon>Viridiplantae</taxon>
        <taxon>Streptophyta</taxon>
        <taxon>Embryophyta</taxon>
        <taxon>Tracheophyta</taxon>
        <taxon>Spermatophyta</taxon>
        <taxon>Magnoliopsida</taxon>
        <taxon>eudicotyledons</taxon>
        <taxon>Gunneridae</taxon>
        <taxon>Pentapetalae</taxon>
        <taxon>rosids</taxon>
        <taxon>fabids</taxon>
        <taxon>Fabales</taxon>
        <taxon>Fabaceae</taxon>
        <taxon>Papilionoideae</taxon>
        <taxon>50 kb inversion clade</taxon>
        <taxon>NPAAA clade</taxon>
        <taxon>Hologalegina</taxon>
        <taxon>IRL clade</taxon>
        <taxon>Trifolieae</taxon>
        <taxon>Trifolium</taxon>
    </lineage>
</organism>
<protein>
    <submittedName>
        <fullName evidence="1">Frigida interacting protein 1</fullName>
    </submittedName>
</protein>
<keyword evidence="2" id="KW-1185">Reference proteome</keyword>
<comment type="caution">
    <text evidence="1">The sequence shown here is derived from an EMBL/GenBank/DDBJ whole genome shotgun (WGS) entry which is preliminary data.</text>
</comment>
<dbReference type="Proteomes" id="UP000265520">
    <property type="component" value="Unassembled WGS sequence"/>
</dbReference>